<comment type="similarity">
    <text evidence="2">Belongs to the BCCT transporter (TC 2.A.15) family.</text>
</comment>
<keyword evidence="10" id="KW-1185">Reference proteome</keyword>
<name>A0A549YG94_9BACI</name>
<dbReference type="Pfam" id="PF02028">
    <property type="entry name" value="BCCT"/>
    <property type="match status" value="1"/>
</dbReference>
<feature type="transmembrane region" description="Helical" evidence="8">
    <location>
        <begin position="451"/>
        <end position="468"/>
    </location>
</feature>
<dbReference type="AlphaFoldDB" id="A0A549YG94"/>
<keyword evidence="4" id="KW-1003">Cell membrane</keyword>
<sequence length="543" mass="60423">MNKNLIDWPTFTGALIILLAVSIPLAVFPESGKEIVSMANDFVTGNFGVLYLIFGLATFAFLIYVSFSKNGQIKLGDKVSEREFGTFSWAAMLFAAGIGSSILYWAMIEWAHYYQGPPFGIEGESKEAIQWAPAYGIFHWGPMAWAIYTLPSLPIAYFYYVRKKPVLKISEAVRPVLGKLVDTPLGNIIDVLFMFGLMGGAGTTLALGTPMIAQGVNDITGLPPNLATKTVIMLLCTAIFAVSSYSGLRRGIKVLSDVNLWLAIFILAFIFVLGPTVFISETTFTSFGLILNNFFKMATWLEPFANVGGFTETGFPEAWTVFYWAWWLVYAPFVGLFVARISRGRTIQEMILGTIIYGTLGSVLFFGIMGNYGLYLQLTGTFDVVGYMNETSPQAAIIAILNHLPMAVIMVPLFTILAIIFLATTFDSSSYILAAVVQKEVQTEPLRWNRLFWAFTLCLMPLVLMYVGDLETLQTASIVAGFPVLFIMGLLTWSFMKASNEDLRASKDYEPSTIYINRREIVQRARKRQEQEAALKRSEDKES</sequence>
<feature type="transmembrane region" description="Helical" evidence="8">
    <location>
        <begin position="48"/>
        <end position="67"/>
    </location>
</feature>
<evidence type="ECO:0000313" key="10">
    <source>
        <dbReference type="Proteomes" id="UP000319280"/>
    </source>
</evidence>
<feature type="transmembrane region" description="Helical" evidence="8">
    <location>
        <begin position="7"/>
        <end position="28"/>
    </location>
</feature>
<dbReference type="GO" id="GO:0005886">
    <property type="term" value="C:plasma membrane"/>
    <property type="evidence" value="ECO:0007669"/>
    <property type="project" value="UniProtKB-SubCell"/>
</dbReference>
<dbReference type="Proteomes" id="UP000319280">
    <property type="component" value="Unassembled WGS sequence"/>
</dbReference>
<evidence type="ECO:0000313" key="9">
    <source>
        <dbReference type="EMBL" id="TRM10909.1"/>
    </source>
</evidence>
<dbReference type="PANTHER" id="PTHR30047">
    <property type="entry name" value="HIGH-AFFINITY CHOLINE TRANSPORT PROTEIN-RELATED"/>
    <property type="match status" value="1"/>
</dbReference>
<feature type="transmembrane region" description="Helical" evidence="8">
    <location>
        <begin position="474"/>
        <end position="496"/>
    </location>
</feature>
<evidence type="ECO:0000256" key="8">
    <source>
        <dbReference type="SAM" id="Phobius"/>
    </source>
</evidence>
<evidence type="ECO:0000256" key="7">
    <source>
        <dbReference type="ARBA" id="ARBA00023136"/>
    </source>
</evidence>
<keyword evidence="5 8" id="KW-0812">Transmembrane</keyword>
<feature type="transmembrane region" description="Helical" evidence="8">
    <location>
        <begin position="321"/>
        <end position="339"/>
    </location>
</feature>
<feature type="transmembrane region" description="Helical" evidence="8">
    <location>
        <begin position="351"/>
        <end position="375"/>
    </location>
</feature>
<keyword evidence="3" id="KW-0813">Transport</keyword>
<dbReference type="PANTHER" id="PTHR30047:SF7">
    <property type="entry name" value="HIGH-AFFINITY CHOLINE TRANSPORT PROTEIN"/>
    <property type="match status" value="1"/>
</dbReference>
<feature type="transmembrane region" description="Helical" evidence="8">
    <location>
        <begin position="87"/>
        <end position="108"/>
    </location>
</feature>
<dbReference type="PROSITE" id="PS01303">
    <property type="entry name" value="BCCT"/>
    <property type="match status" value="1"/>
</dbReference>
<keyword evidence="7 8" id="KW-0472">Membrane</keyword>
<organism evidence="9 10">
    <name type="scientific">Lentibacillus cibarius</name>
    <dbReference type="NCBI Taxonomy" id="2583219"/>
    <lineage>
        <taxon>Bacteria</taxon>
        <taxon>Bacillati</taxon>
        <taxon>Bacillota</taxon>
        <taxon>Bacilli</taxon>
        <taxon>Bacillales</taxon>
        <taxon>Bacillaceae</taxon>
        <taxon>Lentibacillus</taxon>
    </lineage>
</organism>
<evidence type="ECO:0000256" key="3">
    <source>
        <dbReference type="ARBA" id="ARBA00022448"/>
    </source>
</evidence>
<dbReference type="InterPro" id="IPR000060">
    <property type="entry name" value="BCCT_transptr"/>
</dbReference>
<evidence type="ECO:0000256" key="4">
    <source>
        <dbReference type="ARBA" id="ARBA00022475"/>
    </source>
</evidence>
<feature type="transmembrane region" description="Helical" evidence="8">
    <location>
        <begin position="143"/>
        <end position="161"/>
    </location>
</feature>
<dbReference type="NCBIfam" id="TIGR00842">
    <property type="entry name" value="bcct"/>
    <property type="match status" value="1"/>
</dbReference>
<dbReference type="GO" id="GO:0022857">
    <property type="term" value="F:transmembrane transporter activity"/>
    <property type="evidence" value="ECO:0007669"/>
    <property type="project" value="InterPro"/>
</dbReference>
<comment type="subcellular location">
    <subcellularLocation>
        <location evidence="1">Cell membrane</location>
        <topology evidence="1">Multi-pass membrane protein</topology>
    </subcellularLocation>
</comment>
<keyword evidence="6 8" id="KW-1133">Transmembrane helix</keyword>
<evidence type="ECO:0000256" key="6">
    <source>
        <dbReference type="ARBA" id="ARBA00022989"/>
    </source>
</evidence>
<proteinExistence type="inferred from homology"/>
<evidence type="ECO:0000256" key="5">
    <source>
        <dbReference type="ARBA" id="ARBA00022692"/>
    </source>
</evidence>
<feature type="transmembrane region" description="Helical" evidence="8">
    <location>
        <begin position="188"/>
        <end position="207"/>
    </location>
</feature>
<dbReference type="EMBL" id="VJMZ01000001">
    <property type="protein sequence ID" value="TRM10909.1"/>
    <property type="molecule type" value="Genomic_DNA"/>
</dbReference>
<reference evidence="9 10" key="1">
    <citation type="submission" date="2019-07" db="EMBL/GenBank/DDBJ databases">
        <title>Genomic analysis of Lentibacillus sp. NKC851-2.</title>
        <authorList>
            <person name="Oh Y.J."/>
        </authorList>
    </citation>
    <scope>NUCLEOTIDE SEQUENCE [LARGE SCALE GENOMIC DNA]</scope>
    <source>
        <strain evidence="9 10">NKC851-2</strain>
    </source>
</reference>
<evidence type="ECO:0000256" key="1">
    <source>
        <dbReference type="ARBA" id="ARBA00004651"/>
    </source>
</evidence>
<dbReference type="RefSeq" id="WP_142790133.1">
    <property type="nucleotide sequence ID" value="NZ_VJMZ01000001.1"/>
</dbReference>
<feature type="transmembrane region" description="Helical" evidence="8">
    <location>
        <begin position="227"/>
        <end position="248"/>
    </location>
</feature>
<feature type="transmembrane region" description="Helical" evidence="8">
    <location>
        <begin position="260"/>
        <end position="279"/>
    </location>
</feature>
<feature type="transmembrane region" description="Helical" evidence="8">
    <location>
        <begin position="395"/>
        <end position="423"/>
    </location>
</feature>
<protein>
    <submittedName>
        <fullName evidence="9">BCCT family transporter</fullName>
    </submittedName>
</protein>
<accession>A0A549YG94</accession>
<evidence type="ECO:0000256" key="2">
    <source>
        <dbReference type="ARBA" id="ARBA00005658"/>
    </source>
</evidence>
<comment type="caution">
    <text evidence="9">The sequence shown here is derived from an EMBL/GenBank/DDBJ whole genome shotgun (WGS) entry which is preliminary data.</text>
</comment>
<dbReference type="InterPro" id="IPR018093">
    <property type="entry name" value="BCCT_CS"/>
</dbReference>
<gene>
    <name evidence="9" type="ORF">FH966_03775</name>
</gene>